<evidence type="ECO:0000256" key="1">
    <source>
        <dbReference type="SAM" id="MobiDB-lite"/>
    </source>
</evidence>
<reference evidence="2 3" key="1">
    <citation type="submission" date="2014-12" db="EMBL/GenBank/DDBJ databases">
        <title>Genome assembly of Enhygromyxa salina DSM 15201.</title>
        <authorList>
            <person name="Sharma G."/>
            <person name="Subramanian S."/>
        </authorList>
    </citation>
    <scope>NUCLEOTIDE SEQUENCE [LARGE SCALE GENOMIC DNA]</scope>
    <source>
        <strain evidence="2 3">DSM 15201</strain>
    </source>
</reference>
<accession>A0A0C2D3D8</accession>
<dbReference type="EMBL" id="JMCC02000021">
    <property type="protein sequence ID" value="KIG17716.1"/>
    <property type="molecule type" value="Genomic_DNA"/>
</dbReference>
<feature type="region of interest" description="Disordered" evidence="1">
    <location>
        <begin position="1"/>
        <end position="37"/>
    </location>
</feature>
<evidence type="ECO:0000313" key="3">
    <source>
        <dbReference type="Proteomes" id="UP000031599"/>
    </source>
</evidence>
<gene>
    <name evidence="2" type="ORF">DB30_02991</name>
</gene>
<proteinExistence type="predicted"/>
<organism evidence="2 3">
    <name type="scientific">Enhygromyxa salina</name>
    <dbReference type="NCBI Taxonomy" id="215803"/>
    <lineage>
        <taxon>Bacteria</taxon>
        <taxon>Pseudomonadati</taxon>
        <taxon>Myxococcota</taxon>
        <taxon>Polyangia</taxon>
        <taxon>Nannocystales</taxon>
        <taxon>Nannocystaceae</taxon>
        <taxon>Enhygromyxa</taxon>
    </lineage>
</organism>
<name>A0A0C2D3D8_9BACT</name>
<protein>
    <submittedName>
        <fullName evidence="2">Uncharacterized protein</fullName>
    </submittedName>
</protein>
<dbReference type="AlphaFoldDB" id="A0A0C2D3D8"/>
<evidence type="ECO:0000313" key="2">
    <source>
        <dbReference type="EMBL" id="KIG17716.1"/>
    </source>
</evidence>
<sequence>MVEFKPPEQIADEGAFTVSADRFTRPDPPRGGGVGEVAKTFPDEREQVPKGRALVLAHSDGESARLQRRVGAWVCQ</sequence>
<dbReference type="Proteomes" id="UP000031599">
    <property type="component" value="Unassembled WGS sequence"/>
</dbReference>
<comment type="caution">
    <text evidence="2">The sequence shown here is derived from an EMBL/GenBank/DDBJ whole genome shotgun (WGS) entry which is preliminary data.</text>
</comment>